<proteinExistence type="predicted"/>
<evidence type="ECO:0000256" key="1">
    <source>
        <dbReference type="SAM" id="MobiDB-lite"/>
    </source>
</evidence>
<accession>A0A8S9RHG8</accession>
<feature type="compositionally biased region" description="Basic and acidic residues" evidence="1">
    <location>
        <begin position="18"/>
        <end position="27"/>
    </location>
</feature>
<feature type="region of interest" description="Disordered" evidence="1">
    <location>
        <begin position="1"/>
        <end position="28"/>
    </location>
</feature>
<reference evidence="2" key="1">
    <citation type="submission" date="2019-12" db="EMBL/GenBank/DDBJ databases">
        <title>Genome sequencing and annotation of Brassica cretica.</title>
        <authorList>
            <person name="Studholme D.J."/>
            <person name="Sarris P."/>
        </authorList>
    </citation>
    <scope>NUCLEOTIDE SEQUENCE</scope>
    <source>
        <strain evidence="2">PFS-109/04</strain>
        <tissue evidence="2">Leaf</tissue>
    </source>
</reference>
<dbReference type="Proteomes" id="UP000712600">
    <property type="component" value="Unassembled WGS sequence"/>
</dbReference>
<evidence type="ECO:0000313" key="2">
    <source>
        <dbReference type="EMBL" id="KAF3572554.1"/>
    </source>
</evidence>
<name>A0A8S9RHG8_BRACR</name>
<protein>
    <submittedName>
        <fullName evidence="2">Uncharacterized protein</fullName>
    </submittedName>
</protein>
<evidence type="ECO:0000313" key="3">
    <source>
        <dbReference type="Proteomes" id="UP000712600"/>
    </source>
</evidence>
<dbReference type="AlphaFoldDB" id="A0A8S9RHG8"/>
<sequence length="281" mass="32428">MPSKQKQQQQQQQKFRRTSLDGKKPPEHLPYTAAEIAKQNGYKKEVKAIQRQLASQHQISASIDREHSKSIDSLAPATIDKHLVASIDTTSTPDDVQLIPNKMESMQEQLNELSEYAYNNIGWYQFSIEDIIERLQNISNAVQKMDERLTVGTEIHTRPIRTDARSLRSERASARARSLHSDRALARVQFLRNERSVAAEQMLGRYVWWYLRNDRAWFVRVPIVILGPIRNWCGKQEMSSKKRSLKKGSLPANVFEKVLVPKIEFVPHSVDPAENEAWWVA</sequence>
<gene>
    <name evidence="2" type="ORF">F2Q69_00059943</name>
</gene>
<comment type="caution">
    <text evidence="2">The sequence shown here is derived from an EMBL/GenBank/DDBJ whole genome shotgun (WGS) entry which is preliminary data.</text>
</comment>
<dbReference type="EMBL" id="QGKX02000095">
    <property type="protein sequence ID" value="KAF3572554.1"/>
    <property type="molecule type" value="Genomic_DNA"/>
</dbReference>
<organism evidence="2 3">
    <name type="scientific">Brassica cretica</name>
    <name type="common">Mustard</name>
    <dbReference type="NCBI Taxonomy" id="69181"/>
    <lineage>
        <taxon>Eukaryota</taxon>
        <taxon>Viridiplantae</taxon>
        <taxon>Streptophyta</taxon>
        <taxon>Embryophyta</taxon>
        <taxon>Tracheophyta</taxon>
        <taxon>Spermatophyta</taxon>
        <taxon>Magnoliopsida</taxon>
        <taxon>eudicotyledons</taxon>
        <taxon>Gunneridae</taxon>
        <taxon>Pentapetalae</taxon>
        <taxon>rosids</taxon>
        <taxon>malvids</taxon>
        <taxon>Brassicales</taxon>
        <taxon>Brassicaceae</taxon>
        <taxon>Brassiceae</taxon>
        <taxon>Brassica</taxon>
    </lineage>
</organism>
<feature type="compositionally biased region" description="Low complexity" evidence="1">
    <location>
        <begin position="1"/>
        <end position="13"/>
    </location>
</feature>